<comment type="caution">
    <text evidence="2">The sequence shown here is derived from an EMBL/GenBank/DDBJ whole genome shotgun (WGS) entry which is preliminary data.</text>
</comment>
<dbReference type="EMBL" id="JAGSXJ010000020">
    <property type="protein sequence ID" value="KAH6679860.1"/>
    <property type="molecule type" value="Genomic_DNA"/>
</dbReference>
<protein>
    <submittedName>
        <fullName evidence="2">Uncharacterized protein</fullName>
    </submittedName>
</protein>
<reference evidence="2" key="1">
    <citation type="journal article" date="2021" name="Nat. Commun.">
        <title>Genetic determinants of endophytism in the Arabidopsis root mycobiome.</title>
        <authorList>
            <person name="Mesny F."/>
            <person name="Miyauchi S."/>
            <person name="Thiergart T."/>
            <person name="Pickel B."/>
            <person name="Atanasova L."/>
            <person name="Karlsson M."/>
            <person name="Huettel B."/>
            <person name="Barry K.W."/>
            <person name="Haridas S."/>
            <person name="Chen C."/>
            <person name="Bauer D."/>
            <person name="Andreopoulos W."/>
            <person name="Pangilinan J."/>
            <person name="LaButti K."/>
            <person name="Riley R."/>
            <person name="Lipzen A."/>
            <person name="Clum A."/>
            <person name="Drula E."/>
            <person name="Henrissat B."/>
            <person name="Kohler A."/>
            <person name="Grigoriev I.V."/>
            <person name="Martin F.M."/>
            <person name="Hacquard S."/>
        </authorList>
    </citation>
    <scope>NUCLEOTIDE SEQUENCE</scope>
    <source>
        <strain evidence="2">MPI-SDFR-AT-0117</strain>
    </source>
</reference>
<dbReference type="AlphaFoldDB" id="A0A9P9A867"/>
<dbReference type="OrthoDB" id="10569276at2759"/>
<gene>
    <name evidence="2" type="ORF">F5X68DRAFT_32924</name>
</gene>
<keyword evidence="3" id="KW-1185">Reference proteome</keyword>
<dbReference type="Proteomes" id="UP000770015">
    <property type="component" value="Unassembled WGS sequence"/>
</dbReference>
<organism evidence="2 3">
    <name type="scientific">Plectosphaerella plurivora</name>
    <dbReference type="NCBI Taxonomy" id="936078"/>
    <lineage>
        <taxon>Eukaryota</taxon>
        <taxon>Fungi</taxon>
        <taxon>Dikarya</taxon>
        <taxon>Ascomycota</taxon>
        <taxon>Pezizomycotina</taxon>
        <taxon>Sordariomycetes</taxon>
        <taxon>Hypocreomycetidae</taxon>
        <taxon>Glomerellales</taxon>
        <taxon>Plectosphaerellaceae</taxon>
        <taxon>Plectosphaerella</taxon>
    </lineage>
</organism>
<accession>A0A9P9A867</accession>
<evidence type="ECO:0000313" key="2">
    <source>
        <dbReference type="EMBL" id="KAH6679860.1"/>
    </source>
</evidence>
<sequence>MDDLSTASWPTGHDRASLDMDQAHQYAAHYHQTRPGTTIKHAEVVSLGVQVHISWVRIGKRSDKHQPGPKEAFTTPWAASCPSSSLLRSGASVSTPDGTLRCTGGRSRWHTMLQMAHHCSRWHAATDGWHTAPVAQSFCTVPSTDMCSCTDPSGLNCNAQRSGDASGLLAPDLMLLSSASNGRPSFCPGLSWVRVFISNARRPSKHAAAAKLRFARLTAAQSVCSCRNVAEVERAAAFSSETRPGQWATSHGISPPVLVAATGGDWRLDFPRPRQSWRLAIGVGDLPLKSPASTRASKLPAADSPPVLGRPLRALLQRHGYLFFSAPPASARRPAARDRRGQCVTGSRTRDEAPVPSLSKLG</sequence>
<evidence type="ECO:0000256" key="1">
    <source>
        <dbReference type="SAM" id="MobiDB-lite"/>
    </source>
</evidence>
<proteinExistence type="predicted"/>
<name>A0A9P9A867_9PEZI</name>
<feature type="region of interest" description="Disordered" evidence="1">
    <location>
        <begin position="331"/>
        <end position="362"/>
    </location>
</feature>
<evidence type="ECO:0000313" key="3">
    <source>
        <dbReference type="Proteomes" id="UP000770015"/>
    </source>
</evidence>